<comment type="subcellular location">
    <subcellularLocation>
        <location evidence="1">Mitochondrion</location>
    </subcellularLocation>
</comment>
<evidence type="ECO:0000256" key="8">
    <source>
        <dbReference type="ARBA" id="ARBA00042938"/>
    </source>
</evidence>
<dbReference type="GO" id="GO:1990904">
    <property type="term" value="C:ribonucleoprotein complex"/>
    <property type="evidence" value="ECO:0007669"/>
    <property type="project" value="UniProtKB-KW"/>
</dbReference>
<dbReference type="AlphaFoldDB" id="A0A0N4UQK0"/>
<keyword evidence="3" id="KW-0809">Transit peptide</keyword>
<dbReference type="Pfam" id="PF17653">
    <property type="entry name" value="DUF5522"/>
    <property type="match status" value="1"/>
</dbReference>
<keyword evidence="5" id="KW-0496">Mitochondrion</keyword>
<name>A0A0N4UQK0_DRAME</name>
<evidence type="ECO:0000256" key="4">
    <source>
        <dbReference type="ARBA" id="ARBA00022980"/>
    </source>
</evidence>
<evidence type="ECO:0000256" key="3">
    <source>
        <dbReference type="ARBA" id="ARBA00022946"/>
    </source>
</evidence>
<dbReference type="CDD" id="cd00337">
    <property type="entry name" value="Ribosomal_uL14"/>
    <property type="match status" value="1"/>
</dbReference>
<dbReference type="OrthoDB" id="274765at2759"/>
<sequence length="296" mass="33776">MNGRWWRQPENFSKDVGKPEKSCSKSCCSNIEEFFDCTDETSIILDRKKAAPLYVVPRTVEKKLYKFVKGKNGDLFADYLLFEDSMKRAKVSWDDYSALTAEERDIYMAHLKAVKDRKLTYKDPKTGYIVMTVSVLLSRRCCGNGCRHCPKRLFRYEMSRHRTRPPYPGIIRRTRLVVVDNSALGKEANLSGKLAYCIHVCKRGYRKKHMPPAALGDKVLVAIRGEIKMAIIVGANVHYGHRKHGVPSTDSNNIILLNDDGNPMGNRILAPISSKLLVKRDKMQYNKVLSLATKFI</sequence>
<keyword evidence="11" id="KW-1185">Reference proteome</keyword>
<dbReference type="Proteomes" id="UP000038040">
    <property type="component" value="Unplaced"/>
</dbReference>
<evidence type="ECO:0000313" key="10">
    <source>
        <dbReference type="Proteomes" id="UP000038040"/>
    </source>
</evidence>
<dbReference type="SUPFAM" id="SSF50193">
    <property type="entry name" value="Ribosomal protein L14"/>
    <property type="match status" value="1"/>
</dbReference>
<dbReference type="Pfam" id="PF00238">
    <property type="entry name" value="Ribosomal_L14"/>
    <property type="match status" value="1"/>
</dbReference>
<dbReference type="GO" id="GO:0005840">
    <property type="term" value="C:ribosome"/>
    <property type="evidence" value="ECO:0007669"/>
    <property type="project" value="UniProtKB-KW"/>
</dbReference>
<dbReference type="GO" id="GO:0006412">
    <property type="term" value="P:translation"/>
    <property type="evidence" value="ECO:0007669"/>
    <property type="project" value="InterPro"/>
</dbReference>
<dbReference type="GO" id="GO:0005739">
    <property type="term" value="C:mitochondrion"/>
    <property type="evidence" value="ECO:0007669"/>
    <property type="project" value="UniProtKB-SubCell"/>
</dbReference>
<dbReference type="InterPro" id="IPR000218">
    <property type="entry name" value="Ribosomal_uL14"/>
</dbReference>
<evidence type="ECO:0000256" key="5">
    <source>
        <dbReference type="ARBA" id="ARBA00023128"/>
    </source>
</evidence>
<dbReference type="PANTHER" id="PTHR21037">
    <property type="entry name" value="39S RIBOSOMAL PROTEIN L14, MITOCHONDRIAL"/>
    <property type="match status" value="1"/>
</dbReference>
<organism evidence="10 12">
    <name type="scientific">Dracunculus medinensis</name>
    <name type="common">Guinea worm</name>
    <dbReference type="NCBI Taxonomy" id="318479"/>
    <lineage>
        <taxon>Eukaryota</taxon>
        <taxon>Metazoa</taxon>
        <taxon>Ecdysozoa</taxon>
        <taxon>Nematoda</taxon>
        <taxon>Chromadorea</taxon>
        <taxon>Rhabditida</taxon>
        <taxon>Spirurina</taxon>
        <taxon>Dracunculoidea</taxon>
        <taxon>Dracunculidae</taxon>
        <taxon>Dracunculus</taxon>
    </lineage>
</organism>
<gene>
    <name evidence="9" type="ORF">DME_LOCUS3787</name>
</gene>
<evidence type="ECO:0000313" key="11">
    <source>
        <dbReference type="Proteomes" id="UP000274756"/>
    </source>
</evidence>
<dbReference type="GO" id="GO:0003735">
    <property type="term" value="F:structural constituent of ribosome"/>
    <property type="evidence" value="ECO:0007669"/>
    <property type="project" value="InterPro"/>
</dbReference>
<dbReference type="InterPro" id="IPR040807">
    <property type="entry name" value="DUF5522"/>
</dbReference>
<dbReference type="WBParaSite" id="DME_0001029101-mRNA-1">
    <property type="protein sequence ID" value="DME_0001029101-mRNA-1"/>
    <property type="gene ID" value="DME_0001029101"/>
</dbReference>
<protein>
    <recommendedName>
        <fullName evidence="7">Large ribosomal subunit protein uL14m</fullName>
    </recommendedName>
    <alternativeName>
        <fullName evidence="8">39S ribosomal protein L14, mitochondrial</fullName>
    </alternativeName>
</protein>
<dbReference type="EMBL" id="UYYG01000187">
    <property type="protein sequence ID" value="VDN53814.1"/>
    <property type="molecule type" value="Genomic_DNA"/>
</dbReference>
<reference evidence="9 11" key="2">
    <citation type="submission" date="2018-11" db="EMBL/GenBank/DDBJ databases">
        <authorList>
            <consortium name="Pathogen Informatics"/>
        </authorList>
    </citation>
    <scope>NUCLEOTIDE SEQUENCE [LARGE SCALE GENOMIC DNA]</scope>
</reference>
<dbReference type="SMART" id="SM01374">
    <property type="entry name" value="Ribosomal_L14"/>
    <property type="match status" value="1"/>
</dbReference>
<reference evidence="12" key="1">
    <citation type="submission" date="2017-02" db="UniProtKB">
        <authorList>
            <consortium name="WormBaseParasite"/>
        </authorList>
    </citation>
    <scope>IDENTIFICATION</scope>
</reference>
<proteinExistence type="inferred from homology"/>
<evidence type="ECO:0000313" key="9">
    <source>
        <dbReference type="EMBL" id="VDN53814.1"/>
    </source>
</evidence>
<dbReference type="PANTHER" id="PTHR21037:SF3">
    <property type="entry name" value="LARGE RIBOSOMAL SUBUNIT PROTEIN UL14M"/>
    <property type="match status" value="1"/>
</dbReference>
<comment type="similarity">
    <text evidence="2">Belongs to the universal ribosomal protein uL14 family.</text>
</comment>
<accession>A0A0N4UQK0</accession>
<evidence type="ECO:0000256" key="6">
    <source>
        <dbReference type="ARBA" id="ARBA00023274"/>
    </source>
</evidence>
<evidence type="ECO:0000313" key="12">
    <source>
        <dbReference type="WBParaSite" id="DME_0001029101-mRNA-1"/>
    </source>
</evidence>
<dbReference type="InterPro" id="IPR036853">
    <property type="entry name" value="Ribosomal_uL14_sf"/>
</dbReference>
<dbReference type="Proteomes" id="UP000274756">
    <property type="component" value="Unassembled WGS sequence"/>
</dbReference>
<evidence type="ECO:0000256" key="1">
    <source>
        <dbReference type="ARBA" id="ARBA00004173"/>
    </source>
</evidence>
<keyword evidence="4" id="KW-0689">Ribosomal protein</keyword>
<evidence type="ECO:0000256" key="7">
    <source>
        <dbReference type="ARBA" id="ARBA00040118"/>
    </source>
</evidence>
<keyword evidence="6" id="KW-0687">Ribonucleoprotein</keyword>
<dbReference type="STRING" id="318479.A0A0N4UQK0"/>
<dbReference type="Gene3D" id="2.40.150.20">
    <property type="entry name" value="Ribosomal protein L14"/>
    <property type="match status" value="1"/>
</dbReference>
<evidence type="ECO:0000256" key="2">
    <source>
        <dbReference type="ARBA" id="ARBA00010745"/>
    </source>
</evidence>
<dbReference type="HAMAP" id="MF_01367">
    <property type="entry name" value="Ribosomal_uL14"/>
    <property type="match status" value="1"/>
</dbReference>